<keyword evidence="9 18" id="KW-0630">Potassium</keyword>
<feature type="binding site" evidence="18">
    <location>
        <position position="63"/>
    </location>
    <ligand>
        <name>K(+)</name>
        <dbReference type="ChEBI" id="CHEBI:29103"/>
    </ligand>
</feature>
<dbReference type="EMBL" id="CP045810">
    <property type="protein sequence ID" value="QHN39014.1"/>
    <property type="molecule type" value="Genomic_DNA"/>
</dbReference>
<dbReference type="InterPro" id="IPR000631">
    <property type="entry name" value="CARKD"/>
</dbReference>
<dbReference type="NCBIfam" id="TIGR00196">
    <property type="entry name" value="yjeF_cterm"/>
    <property type="match status" value="1"/>
</dbReference>
<dbReference type="Gene3D" id="3.40.1190.20">
    <property type="match status" value="1"/>
</dbReference>
<gene>
    <name evidence="17" type="primary">nnrD</name>
    <name evidence="18" type="synonym">nnrE</name>
    <name evidence="22" type="ORF">GII30_07365</name>
</gene>
<dbReference type="PROSITE" id="PS51383">
    <property type="entry name" value="YJEF_C_3"/>
    <property type="match status" value="1"/>
</dbReference>
<comment type="similarity">
    <text evidence="18">Belongs to the NnrE/AIBP family.</text>
</comment>
<dbReference type="GO" id="GO:0052856">
    <property type="term" value="F:NAD(P)HX epimerase activity"/>
    <property type="evidence" value="ECO:0007669"/>
    <property type="project" value="UniProtKB-UniRule"/>
</dbReference>
<dbReference type="AlphaFoldDB" id="A0A857KZB4"/>
<dbReference type="CDD" id="cd01171">
    <property type="entry name" value="YXKO-related"/>
    <property type="match status" value="1"/>
</dbReference>
<keyword evidence="5 18" id="KW-0479">Metal-binding</keyword>
<feature type="binding site" evidence="18">
    <location>
        <position position="152"/>
    </location>
    <ligand>
        <name>K(+)</name>
        <dbReference type="ChEBI" id="CHEBI:29103"/>
    </ligand>
</feature>
<evidence type="ECO:0000256" key="3">
    <source>
        <dbReference type="ARBA" id="ARBA00006001"/>
    </source>
</evidence>
<dbReference type="PANTHER" id="PTHR12592">
    <property type="entry name" value="ATP-DEPENDENT (S)-NAD(P)H-HYDRATE DEHYDRATASE FAMILY MEMBER"/>
    <property type="match status" value="1"/>
</dbReference>
<dbReference type="RefSeq" id="WP_005185854.1">
    <property type="nucleotide sequence ID" value="NZ_CP045804.1"/>
</dbReference>
<evidence type="ECO:0000259" key="20">
    <source>
        <dbReference type="PROSITE" id="PS51383"/>
    </source>
</evidence>
<evidence type="ECO:0000256" key="16">
    <source>
        <dbReference type="ARBA" id="ARBA00049209"/>
    </source>
</evidence>
<comment type="similarity">
    <text evidence="3 19">In the N-terminal section; belongs to the NnrE/AIBP family.</text>
</comment>
<evidence type="ECO:0000256" key="2">
    <source>
        <dbReference type="ARBA" id="ARBA00000909"/>
    </source>
</evidence>
<dbReference type="PROSITE" id="PS51385">
    <property type="entry name" value="YJEF_N"/>
    <property type="match status" value="1"/>
</dbReference>
<protein>
    <recommendedName>
        <fullName evidence="19">Bifunctional NAD(P)H-hydrate repair enzyme</fullName>
    </recommendedName>
    <alternativeName>
        <fullName evidence="19">Nicotinamide nucleotide repair protein</fullName>
    </alternativeName>
    <domain>
        <recommendedName>
            <fullName evidence="19">ADP-dependent (S)-NAD(P)H-hydrate dehydratase</fullName>
            <ecNumber evidence="19">4.2.1.136</ecNumber>
        </recommendedName>
        <alternativeName>
            <fullName evidence="19">ADP-dependent NAD(P)HX dehydratase</fullName>
        </alternativeName>
    </domain>
    <domain>
        <recommendedName>
            <fullName evidence="19">NAD(P)H-hydrate epimerase</fullName>
            <ecNumber evidence="19">5.1.99.6</ecNumber>
        </recommendedName>
    </domain>
</protein>
<dbReference type="GO" id="GO:0046496">
    <property type="term" value="P:nicotinamide nucleotide metabolic process"/>
    <property type="evidence" value="ECO:0007669"/>
    <property type="project" value="UniProtKB-UniRule"/>
</dbReference>
<comment type="similarity">
    <text evidence="4 19">In the C-terminal section; belongs to the NnrD/CARKD family.</text>
</comment>
<keyword evidence="13" id="KW-0511">Multifunctional enzyme</keyword>
<comment type="function">
    <text evidence="14 19">Bifunctional enzyme that catalyzes the epimerization of the S- and R-forms of NAD(P)HX and the dehydration of the S-form of NAD(P)HX at the expense of ADP, which is converted to AMP. This allows the repair of both epimers of NAD(P)HX, a damaged form of NAD(P)H that is a result of enzymatic or heat-dependent hydration.</text>
</comment>
<name>A0A857KZB4_9ACTN</name>
<dbReference type="GO" id="GO:0110051">
    <property type="term" value="P:metabolite repair"/>
    <property type="evidence" value="ECO:0007669"/>
    <property type="project" value="TreeGrafter"/>
</dbReference>
<comment type="subunit">
    <text evidence="17">Homotetramer.</text>
</comment>
<dbReference type="GO" id="GO:0046872">
    <property type="term" value="F:metal ion binding"/>
    <property type="evidence" value="ECO:0007669"/>
    <property type="project" value="UniProtKB-UniRule"/>
</dbReference>
<comment type="cofactor">
    <cofactor evidence="17">
        <name>Mg(2+)</name>
        <dbReference type="ChEBI" id="CHEBI:18420"/>
    </cofactor>
</comment>
<feature type="domain" description="YjeF C-terminal" evidence="20">
    <location>
        <begin position="211"/>
        <end position="469"/>
    </location>
</feature>
<evidence type="ECO:0000256" key="18">
    <source>
        <dbReference type="HAMAP-Rule" id="MF_01966"/>
    </source>
</evidence>
<dbReference type="InterPro" id="IPR030677">
    <property type="entry name" value="Nnr"/>
</dbReference>
<evidence type="ECO:0000256" key="11">
    <source>
        <dbReference type="ARBA" id="ARBA00023235"/>
    </source>
</evidence>
<comment type="catalytic activity">
    <reaction evidence="16 17 19">
        <text>(6S)-NADPHX + ADP = AMP + phosphate + NADPH + H(+)</text>
        <dbReference type="Rhea" id="RHEA:32235"/>
        <dbReference type="ChEBI" id="CHEBI:15378"/>
        <dbReference type="ChEBI" id="CHEBI:43474"/>
        <dbReference type="ChEBI" id="CHEBI:57783"/>
        <dbReference type="ChEBI" id="CHEBI:64076"/>
        <dbReference type="ChEBI" id="CHEBI:456215"/>
        <dbReference type="ChEBI" id="CHEBI:456216"/>
        <dbReference type="EC" id="4.2.1.136"/>
    </reaction>
</comment>
<evidence type="ECO:0000256" key="19">
    <source>
        <dbReference type="PIRNR" id="PIRNR017184"/>
    </source>
</evidence>
<comment type="similarity">
    <text evidence="17">Belongs to the NnrD/CARKD family.</text>
</comment>
<dbReference type="InterPro" id="IPR004443">
    <property type="entry name" value="YjeF_N_dom"/>
</dbReference>
<feature type="binding site" evidence="17">
    <location>
        <position position="413"/>
    </location>
    <ligand>
        <name>(6S)-NADPHX</name>
        <dbReference type="ChEBI" id="CHEBI:64076"/>
    </ligand>
</feature>
<evidence type="ECO:0000256" key="15">
    <source>
        <dbReference type="ARBA" id="ARBA00048238"/>
    </source>
</evidence>
<dbReference type="PANTHER" id="PTHR12592:SF0">
    <property type="entry name" value="ATP-DEPENDENT (S)-NAD(P)H-HYDRATE DEHYDRATASE"/>
    <property type="match status" value="1"/>
</dbReference>
<feature type="binding site" evidence="18">
    <location>
        <position position="149"/>
    </location>
    <ligand>
        <name>(6S)-NADPHX</name>
        <dbReference type="ChEBI" id="CHEBI:64076"/>
    </ligand>
</feature>
<comment type="catalytic activity">
    <reaction evidence="15 17 19">
        <text>(6S)-NADHX + ADP = AMP + phosphate + NADH + H(+)</text>
        <dbReference type="Rhea" id="RHEA:32223"/>
        <dbReference type="ChEBI" id="CHEBI:15378"/>
        <dbReference type="ChEBI" id="CHEBI:43474"/>
        <dbReference type="ChEBI" id="CHEBI:57945"/>
        <dbReference type="ChEBI" id="CHEBI:64074"/>
        <dbReference type="ChEBI" id="CHEBI:456215"/>
        <dbReference type="ChEBI" id="CHEBI:456216"/>
        <dbReference type="EC" id="4.2.1.136"/>
    </reaction>
</comment>
<dbReference type="Pfam" id="PF01256">
    <property type="entry name" value="Carb_kinase"/>
    <property type="match status" value="1"/>
</dbReference>
<feature type="binding site" evidence="18">
    <location>
        <begin position="123"/>
        <end position="129"/>
    </location>
    <ligand>
        <name>(6S)-NADPHX</name>
        <dbReference type="ChEBI" id="CHEBI:64076"/>
    </ligand>
</feature>
<keyword evidence="12 17" id="KW-0456">Lyase</keyword>
<evidence type="ECO:0000256" key="10">
    <source>
        <dbReference type="ARBA" id="ARBA00023027"/>
    </source>
</evidence>
<reference evidence="22" key="1">
    <citation type="journal article" date="2021" name="Nat. Microbiol.">
        <title>Cocultivation of an ultrasmall environmental parasitic bacterium with lytic ability against bacteria associated with wastewater foams.</title>
        <authorList>
            <person name="Batinovic S."/>
            <person name="Rose J.J.A."/>
            <person name="Ratcliffe J."/>
            <person name="Seviour R.J."/>
            <person name="Petrovski S."/>
        </authorList>
    </citation>
    <scope>NUCLEOTIDE SEQUENCE</scope>
    <source>
        <strain evidence="22">CON44</strain>
    </source>
</reference>
<evidence type="ECO:0000313" key="22">
    <source>
        <dbReference type="EMBL" id="QHN39014.1"/>
    </source>
</evidence>
<comment type="function">
    <text evidence="17">Catalyzes the dehydration of the S-form of NAD(P)HX at the expense of ADP, which is converted to AMP. Together with NAD(P)HX epimerase, which catalyzes the epimerization of the S- and R-forms, the enzyme allows the repair of both epimers of NAD(P)HX, a damaged form of NAD(P)H that is a result of enzymatic or heat-dependent hydration.</text>
</comment>
<evidence type="ECO:0000256" key="17">
    <source>
        <dbReference type="HAMAP-Rule" id="MF_01965"/>
    </source>
</evidence>
<dbReference type="EC" id="5.1.99.6" evidence="19"/>
<evidence type="ECO:0000256" key="6">
    <source>
        <dbReference type="ARBA" id="ARBA00022741"/>
    </source>
</evidence>
<proteinExistence type="inferred from homology"/>
<dbReference type="InterPro" id="IPR036652">
    <property type="entry name" value="YjeF_N_dom_sf"/>
</dbReference>
<evidence type="ECO:0000256" key="5">
    <source>
        <dbReference type="ARBA" id="ARBA00022723"/>
    </source>
</evidence>
<dbReference type="HAMAP" id="MF_01965">
    <property type="entry name" value="NADHX_dehydratase"/>
    <property type="match status" value="1"/>
</dbReference>
<evidence type="ECO:0000256" key="12">
    <source>
        <dbReference type="ARBA" id="ARBA00023239"/>
    </source>
</evidence>
<keyword evidence="8 17" id="KW-0521">NADP</keyword>
<feature type="binding site" evidence="17">
    <location>
        <position position="299"/>
    </location>
    <ligand>
        <name>(6S)-NADPHX</name>
        <dbReference type="ChEBI" id="CHEBI:64076"/>
    </ligand>
</feature>
<evidence type="ECO:0000256" key="1">
    <source>
        <dbReference type="ARBA" id="ARBA00000013"/>
    </source>
</evidence>
<dbReference type="EC" id="4.2.1.136" evidence="19"/>
<feature type="binding site" evidence="17">
    <location>
        <position position="246"/>
    </location>
    <ligand>
        <name>(6S)-NADPHX</name>
        <dbReference type="ChEBI" id="CHEBI:64076"/>
    </ligand>
</feature>
<evidence type="ECO:0000259" key="21">
    <source>
        <dbReference type="PROSITE" id="PS51385"/>
    </source>
</evidence>
<feature type="binding site" evidence="17">
    <location>
        <position position="412"/>
    </location>
    <ligand>
        <name>AMP</name>
        <dbReference type="ChEBI" id="CHEBI:456215"/>
    </ligand>
</feature>
<feature type="binding site" evidence="17">
    <location>
        <position position="349"/>
    </location>
    <ligand>
        <name>(6S)-NADPHX</name>
        <dbReference type="ChEBI" id="CHEBI:64076"/>
    </ligand>
</feature>
<evidence type="ECO:0000256" key="14">
    <source>
        <dbReference type="ARBA" id="ARBA00025153"/>
    </source>
</evidence>
<feature type="binding site" evidence="17">
    <location>
        <begin position="383"/>
        <end position="387"/>
    </location>
    <ligand>
        <name>AMP</name>
        <dbReference type="ChEBI" id="CHEBI:456215"/>
    </ligand>
</feature>
<dbReference type="PIRSF" id="PIRSF017184">
    <property type="entry name" value="Nnr"/>
    <property type="match status" value="1"/>
</dbReference>
<organism evidence="22">
    <name type="scientific">Gordonia amarae</name>
    <dbReference type="NCBI Taxonomy" id="36821"/>
    <lineage>
        <taxon>Bacteria</taxon>
        <taxon>Bacillati</taxon>
        <taxon>Actinomycetota</taxon>
        <taxon>Actinomycetes</taxon>
        <taxon>Mycobacteriales</taxon>
        <taxon>Gordoniaceae</taxon>
        <taxon>Gordonia</taxon>
    </lineage>
</organism>
<keyword evidence="10 17" id="KW-0520">NAD</keyword>
<dbReference type="Pfam" id="PF03853">
    <property type="entry name" value="YjeF_N"/>
    <property type="match status" value="1"/>
</dbReference>
<comment type="catalytic activity">
    <reaction evidence="2 18 19">
        <text>(6R)-NADPHX = (6S)-NADPHX</text>
        <dbReference type="Rhea" id="RHEA:32227"/>
        <dbReference type="ChEBI" id="CHEBI:64076"/>
        <dbReference type="ChEBI" id="CHEBI:64077"/>
        <dbReference type="EC" id="5.1.99.6"/>
    </reaction>
</comment>
<feature type="binding site" evidence="18">
    <location>
        <position position="119"/>
    </location>
    <ligand>
        <name>K(+)</name>
        <dbReference type="ChEBI" id="CHEBI:29103"/>
    </ligand>
</feature>
<dbReference type="GO" id="GO:0052855">
    <property type="term" value="F:ADP-dependent NAD(P)H-hydrate dehydratase activity"/>
    <property type="evidence" value="ECO:0007669"/>
    <property type="project" value="UniProtKB-UniRule"/>
</dbReference>
<evidence type="ECO:0000256" key="4">
    <source>
        <dbReference type="ARBA" id="ARBA00009524"/>
    </source>
</evidence>
<dbReference type="GO" id="GO:0005524">
    <property type="term" value="F:ATP binding"/>
    <property type="evidence" value="ECO:0007669"/>
    <property type="project" value="UniProtKB-UniRule"/>
</dbReference>
<accession>A0A857KZB4</accession>
<comment type="catalytic activity">
    <reaction evidence="1 18 19">
        <text>(6R)-NADHX = (6S)-NADHX</text>
        <dbReference type="Rhea" id="RHEA:32215"/>
        <dbReference type="ChEBI" id="CHEBI:64074"/>
        <dbReference type="ChEBI" id="CHEBI:64075"/>
        <dbReference type="EC" id="5.1.99.6"/>
    </reaction>
</comment>
<feature type="domain" description="YjeF N-terminal" evidence="21">
    <location>
        <begin position="11"/>
        <end position="204"/>
    </location>
</feature>
<dbReference type="Gene3D" id="3.40.50.10260">
    <property type="entry name" value="YjeF N-terminal domain"/>
    <property type="match status" value="1"/>
</dbReference>
<feature type="binding site" evidence="18">
    <location>
        <begin position="62"/>
        <end position="66"/>
    </location>
    <ligand>
        <name>(6S)-NADPHX</name>
        <dbReference type="ChEBI" id="CHEBI:64076"/>
    </ligand>
</feature>
<dbReference type="InterPro" id="IPR029056">
    <property type="entry name" value="Ribokinase-like"/>
</dbReference>
<keyword evidence="6 17" id="KW-0547">Nucleotide-binding</keyword>
<dbReference type="SUPFAM" id="SSF53613">
    <property type="entry name" value="Ribokinase-like"/>
    <property type="match status" value="1"/>
</dbReference>
<sequence length="472" mass="46768">MPIQYLTADAVRVAEHATGDLLANGTLMRRASAGVARAVIGELNRTGGCYGRAVGLVIGAGNNGGDALYAGAILARRGVRCSAVLLVPDRAHAGGLAALRAAGGRVVDVLPVSLDMVVDGVLGIGGTGPLRPAAAEVFAQVTAPIVAVDLPSGIDADTGVVNDPSVRAAITVTFGAYRNLHLLAAPRCGRIDLVDIGLPPTDTPDGLFSLTDADVAGLWPVPGPADDKYTQGVVGIVAGSARYPGAAILASGAAVSATSGMTRYVGSAADQVVSHYPEVVAANGLADAGKVQAWAVGPGMGTGDEALEILRTVLATDLPVLVDADGLTVLAQNLDLVRGRSAPTLLTPHAGEFARLAGTGVGDDRLSAVRALAAELGATVLLKGRITLVATPTGRVYGNDAGSSWAATAGAGDVLTGIAGSLLAAGLEPALAGACAARVHALAAARAAAGAPIGASALLAAVRPVIRDLRNA</sequence>
<keyword evidence="7 17" id="KW-0067">ATP-binding</keyword>
<dbReference type="SUPFAM" id="SSF64153">
    <property type="entry name" value="YjeF N-terminal domain-like"/>
    <property type="match status" value="1"/>
</dbReference>
<comment type="function">
    <text evidence="18">Catalyzes the epimerization of the S- and R-forms of NAD(P)HX, a damaged form of NAD(P)H that is a result of enzymatic or heat-dependent hydration. This is a prerequisite for the S-specific NAD(P)H-hydrate dehydratase to allow the repair of both epimers of NAD(P)HX.</text>
</comment>
<comment type="caution">
    <text evidence="18">Lacks conserved residue(s) required for the propagation of feature annotation.</text>
</comment>
<comment type="cofactor">
    <cofactor evidence="18 19">
        <name>K(+)</name>
        <dbReference type="ChEBI" id="CHEBI:29103"/>
    </cofactor>
    <text evidence="18 19">Binds 1 potassium ion per subunit.</text>
</comment>
<evidence type="ECO:0000256" key="8">
    <source>
        <dbReference type="ARBA" id="ARBA00022857"/>
    </source>
</evidence>
<dbReference type="HAMAP" id="MF_01966">
    <property type="entry name" value="NADHX_epimerase"/>
    <property type="match status" value="1"/>
</dbReference>
<evidence type="ECO:0000256" key="9">
    <source>
        <dbReference type="ARBA" id="ARBA00022958"/>
    </source>
</evidence>
<evidence type="ECO:0000256" key="13">
    <source>
        <dbReference type="ARBA" id="ARBA00023268"/>
    </source>
</evidence>
<keyword evidence="11 18" id="KW-0413">Isomerase</keyword>
<evidence type="ECO:0000256" key="7">
    <source>
        <dbReference type="ARBA" id="ARBA00022840"/>
    </source>
</evidence>